<dbReference type="SUPFAM" id="SSF52087">
    <property type="entry name" value="CRAL/TRIO domain"/>
    <property type="match status" value="1"/>
</dbReference>
<evidence type="ECO:0000256" key="9">
    <source>
        <dbReference type="ARBA" id="ARBA00022824"/>
    </source>
</evidence>
<evidence type="ECO:0000256" key="16">
    <source>
        <dbReference type="RuleBase" id="RU367059"/>
    </source>
</evidence>
<dbReference type="CDD" id="cd00170">
    <property type="entry name" value="SEC14"/>
    <property type="match status" value="1"/>
</dbReference>
<evidence type="ECO:0000256" key="14">
    <source>
        <dbReference type="ARBA" id="ARBA00024146"/>
    </source>
</evidence>
<dbReference type="GO" id="GO:0046872">
    <property type="term" value="F:metal ion binding"/>
    <property type="evidence" value="ECO:0007669"/>
    <property type="project" value="UniProtKB-KW"/>
</dbReference>
<dbReference type="InterPro" id="IPR011074">
    <property type="entry name" value="CRAL/TRIO_N_dom"/>
</dbReference>
<keyword evidence="6 16" id="KW-0963">Cytoplasm</keyword>
<dbReference type="PROSITE" id="PS50191">
    <property type="entry name" value="CRAL_TRIO"/>
    <property type="match status" value="1"/>
</dbReference>
<protein>
    <recommendedName>
        <fullName evidence="4 16">Phosphatidylinositol transfer protein SFH5</fullName>
        <shortName evidence="16">PITP SFH5</shortName>
    </recommendedName>
</protein>
<evidence type="ECO:0000313" key="19">
    <source>
        <dbReference type="EMBL" id="KAK8145381.1"/>
    </source>
</evidence>
<dbReference type="Proteomes" id="UP001397290">
    <property type="component" value="Unassembled WGS sequence"/>
</dbReference>
<evidence type="ECO:0000256" key="8">
    <source>
        <dbReference type="ARBA" id="ARBA00022723"/>
    </source>
</evidence>
<dbReference type="GO" id="GO:0005829">
    <property type="term" value="C:cytosol"/>
    <property type="evidence" value="ECO:0007669"/>
    <property type="project" value="TreeGrafter"/>
</dbReference>
<dbReference type="GO" id="GO:0005886">
    <property type="term" value="C:plasma membrane"/>
    <property type="evidence" value="ECO:0007669"/>
    <property type="project" value="TreeGrafter"/>
</dbReference>
<evidence type="ECO:0000256" key="4">
    <source>
        <dbReference type="ARBA" id="ARBA00018320"/>
    </source>
</evidence>
<dbReference type="GO" id="GO:0008526">
    <property type="term" value="F:phosphatidylinositol transfer activity"/>
    <property type="evidence" value="ECO:0007669"/>
    <property type="project" value="UniProtKB-UniRule"/>
</dbReference>
<keyword evidence="8" id="KW-0479">Metal-binding</keyword>
<evidence type="ECO:0000256" key="7">
    <source>
        <dbReference type="ARBA" id="ARBA00022617"/>
    </source>
</evidence>
<organism evidence="19 20">
    <name type="scientific">Beauveria asiatica</name>
    <dbReference type="NCBI Taxonomy" id="1069075"/>
    <lineage>
        <taxon>Eukaryota</taxon>
        <taxon>Fungi</taxon>
        <taxon>Dikarya</taxon>
        <taxon>Ascomycota</taxon>
        <taxon>Pezizomycotina</taxon>
        <taxon>Sordariomycetes</taxon>
        <taxon>Hypocreomycetidae</taxon>
        <taxon>Hypocreales</taxon>
        <taxon>Cordycipitaceae</taxon>
        <taxon>Beauveria</taxon>
    </lineage>
</organism>
<keyword evidence="5 16" id="KW-0813">Transport</keyword>
<dbReference type="Gene3D" id="3.40.525.10">
    <property type="entry name" value="CRAL-TRIO lipid binding domain"/>
    <property type="match status" value="1"/>
</dbReference>
<dbReference type="GO" id="GO:0043001">
    <property type="term" value="P:Golgi to plasma membrane protein transport"/>
    <property type="evidence" value="ECO:0007669"/>
    <property type="project" value="TreeGrafter"/>
</dbReference>
<feature type="compositionally biased region" description="Basic and acidic residues" evidence="17">
    <location>
        <begin position="290"/>
        <end position="299"/>
    </location>
</feature>
<feature type="compositionally biased region" description="Basic and acidic residues" evidence="17">
    <location>
        <begin position="310"/>
        <end position="319"/>
    </location>
</feature>
<dbReference type="InterPro" id="IPR042938">
    <property type="entry name" value="Sfh5"/>
</dbReference>
<keyword evidence="9 16" id="KW-0256">Endoplasmic reticulum</keyword>
<dbReference type="AlphaFoldDB" id="A0AAW0RUB5"/>
<evidence type="ECO:0000259" key="18">
    <source>
        <dbReference type="PROSITE" id="PS50191"/>
    </source>
</evidence>
<accession>A0AAW0RUB5</accession>
<keyword evidence="11" id="KW-0408">Iron</keyword>
<dbReference type="EMBL" id="JAAHCF010000296">
    <property type="protein sequence ID" value="KAK8145381.1"/>
    <property type="molecule type" value="Genomic_DNA"/>
</dbReference>
<keyword evidence="12 16" id="KW-0445">Lipid transport</keyword>
<keyword evidence="20" id="KW-1185">Reference proteome</keyword>
<comment type="caution">
    <text evidence="19">The sequence shown here is derived from an EMBL/GenBank/DDBJ whole genome shotgun (WGS) entry which is preliminary data.</text>
</comment>
<comment type="function">
    <text evidence="15">Non-classical phosphatidylinositol (PtdIns) transfer protein (PITP), which exhibits PtdIns-binding/transfer activity in the absence of detectable PtdCho-binding/transfer activity. Regulates PtdIns(4,5)P2 homeostasis at the plasma membrane. Heme-binding protein that may play a role in organic oxidant-induced stress responses.</text>
</comment>
<evidence type="ECO:0000256" key="11">
    <source>
        <dbReference type="ARBA" id="ARBA00023004"/>
    </source>
</evidence>
<dbReference type="InterPro" id="IPR036865">
    <property type="entry name" value="CRAL-TRIO_dom_sf"/>
</dbReference>
<evidence type="ECO:0000256" key="13">
    <source>
        <dbReference type="ARBA" id="ARBA00023136"/>
    </source>
</evidence>
<evidence type="ECO:0000256" key="17">
    <source>
        <dbReference type="SAM" id="MobiDB-lite"/>
    </source>
</evidence>
<dbReference type="InterPro" id="IPR036273">
    <property type="entry name" value="CRAL/TRIO_N_dom_sf"/>
</dbReference>
<evidence type="ECO:0000256" key="3">
    <source>
        <dbReference type="ARBA" id="ARBA00006667"/>
    </source>
</evidence>
<gene>
    <name evidence="19" type="primary">SFH5</name>
    <name evidence="19" type="ORF">G3M48_004498</name>
</gene>
<sequence length="383" mass="41293">MSTEATPAITTTAEAPKTPLARLTARLAEITSKVDYKEMWGVQLDGSSENIPSQVVLQKFLRANSNNAEAAEKQLASALEWRKKMQPASLVDQQFDKSKFADLGYVTIHKDDAGKETVVTWNIYGAVKDNKATFGNVDEFIRWRAALMELSVQKLKLNEVKELIPEGGQDPYQMIQVHDYLNVSFFRMDPAVKAASKETIQTFSMAYPELLAHKYFVNVPFIMGWMFGAMKLFLAPATLRKFHPMTSGTTLATELPTIVATLPSEYGGKGPSVKECGQQLALVDTAPAADKTEPVKVEEPTPTPAAPAADKTEPVKVEEPTPTTAAPAATAEDKPVAELAPAKPTLAEADKTEAAAAKAEEAAPTPAAAPETTAETVAEKTAA</sequence>
<dbReference type="PANTHER" id="PTHR47669">
    <property type="entry name" value="PHOSPHATIDYLINOSITOL TRANSFER PROTEIN SFH5"/>
    <property type="match status" value="1"/>
</dbReference>
<dbReference type="PANTHER" id="PTHR47669:SF1">
    <property type="entry name" value="PHOSPHATIDYLINOSITOL TRANSFER PROTEIN SFH5"/>
    <property type="match status" value="1"/>
</dbReference>
<dbReference type="SUPFAM" id="SSF46938">
    <property type="entry name" value="CRAL/TRIO N-terminal domain"/>
    <property type="match status" value="1"/>
</dbReference>
<reference evidence="19 20" key="1">
    <citation type="submission" date="2020-02" db="EMBL/GenBank/DDBJ databases">
        <title>Comparative genomics of the hypocrealean fungal genus Beauvera.</title>
        <authorList>
            <person name="Showalter D.N."/>
            <person name="Bushley K.E."/>
            <person name="Rehner S.A."/>
        </authorList>
    </citation>
    <scope>NUCLEOTIDE SEQUENCE [LARGE SCALE GENOMIC DNA]</scope>
    <source>
        <strain evidence="19 20">ARSEF4384</strain>
    </source>
</reference>
<evidence type="ECO:0000256" key="12">
    <source>
        <dbReference type="ARBA" id="ARBA00023055"/>
    </source>
</evidence>
<feature type="domain" description="CRAL-TRIO" evidence="18">
    <location>
        <begin position="96"/>
        <end position="274"/>
    </location>
</feature>
<comment type="cofactor">
    <cofactor evidence="1">
        <name>heme b</name>
        <dbReference type="ChEBI" id="CHEBI:60344"/>
    </cofactor>
</comment>
<evidence type="ECO:0000256" key="1">
    <source>
        <dbReference type="ARBA" id="ARBA00001970"/>
    </source>
</evidence>
<evidence type="ECO:0000313" key="20">
    <source>
        <dbReference type="Proteomes" id="UP001397290"/>
    </source>
</evidence>
<keyword evidence="10 16" id="KW-0492">Microsome</keyword>
<keyword evidence="7" id="KW-0349">Heme</keyword>
<dbReference type="Pfam" id="PF03765">
    <property type="entry name" value="CRAL_TRIO_N"/>
    <property type="match status" value="1"/>
</dbReference>
<feature type="region of interest" description="Disordered" evidence="17">
    <location>
        <begin position="286"/>
        <end position="383"/>
    </location>
</feature>
<feature type="compositionally biased region" description="Low complexity" evidence="17">
    <location>
        <begin position="320"/>
        <end position="330"/>
    </location>
</feature>
<comment type="catalytic activity">
    <reaction evidence="14">
        <text>a 1,2-diacyl-sn-glycero-3-phospho-(1D-myo-inositol)(in) = a 1,2-diacyl-sn-glycero-3-phospho-(1D-myo-inositol)(out)</text>
        <dbReference type="Rhea" id="RHEA:38691"/>
        <dbReference type="ChEBI" id="CHEBI:57880"/>
    </reaction>
    <physiologicalReaction direction="left-to-right" evidence="14">
        <dbReference type="Rhea" id="RHEA:38692"/>
    </physiologicalReaction>
</comment>
<dbReference type="GO" id="GO:0017157">
    <property type="term" value="P:regulation of exocytosis"/>
    <property type="evidence" value="ECO:0007669"/>
    <property type="project" value="TreeGrafter"/>
</dbReference>
<dbReference type="Pfam" id="PF00650">
    <property type="entry name" value="CRAL_TRIO"/>
    <property type="match status" value="1"/>
</dbReference>
<keyword evidence="13 16" id="KW-0472">Membrane</keyword>
<dbReference type="InterPro" id="IPR001251">
    <property type="entry name" value="CRAL-TRIO_dom"/>
</dbReference>
<dbReference type="GO" id="GO:0032541">
    <property type="term" value="C:cortical endoplasmic reticulum"/>
    <property type="evidence" value="ECO:0007669"/>
    <property type="project" value="TreeGrafter"/>
</dbReference>
<comment type="similarity">
    <text evidence="3 16">Belongs to the SFH5 family.</text>
</comment>
<feature type="compositionally biased region" description="Low complexity" evidence="17">
    <location>
        <begin position="362"/>
        <end position="383"/>
    </location>
</feature>
<evidence type="ECO:0000256" key="6">
    <source>
        <dbReference type="ARBA" id="ARBA00022490"/>
    </source>
</evidence>
<proteinExistence type="inferred from homology"/>
<evidence type="ECO:0000256" key="2">
    <source>
        <dbReference type="ARBA" id="ARBA00004406"/>
    </source>
</evidence>
<evidence type="ECO:0000256" key="15">
    <source>
        <dbReference type="ARBA" id="ARBA00024180"/>
    </source>
</evidence>
<evidence type="ECO:0000256" key="5">
    <source>
        <dbReference type="ARBA" id="ARBA00022448"/>
    </source>
</evidence>
<dbReference type="GO" id="GO:0005789">
    <property type="term" value="C:endoplasmic reticulum membrane"/>
    <property type="evidence" value="ECO:0007669"/>
    <property type="project" value="UniProtKB-SubCell"/>
</dbReference>
<name>A0AAW0RUB5_9HYPO</name>
<evidence type="ECO:0000256" key="10">
    <source>
        <dbReference type="ARBA" id="ARBA00022848"/>
    </source>
</evidence>
<dbReference type="SMART" id="SM00516">
    <property type="entry name" value="SEC14"/>
    <property type="match status" value="1"/>
</dbReference>
<comment type="subcellular location">
    <subcellularLocation>
        <location evidence="16">Cytoplasm</location>
    </subcellularLocation>
    <subcellularLocation>
        <location evidence="2 16">Endoplasmic reticulum membrane</location>
        <topology evidence="2 16">Peripheral membrane protein</topology>
    </subcellularLocation>
    <subcellularLocation>
        <location evidence="16">Microsome membrane</location>
        <topology evidence="16">Peripheral membrane protein</topology>
    </subcellularLocation>
</comment>
<feature type="compositionally biased region" description="Basic and acidic residues" evidence="17">
    <location>
        <begin position="348"/>
        <end position="361"/>
    </location>
</feature>